<dbReference type="Proteomes" id="UP001497516">
    <property type="component" value="Chromosome 5"/>
</dbReference>
<evidence type="ECO:0000256" key="1">
    <source>
        <dbReference type="SAM" id="MobiDB-lite"/>
    </source>
</evidence>
<feature type="region of interest" description="Disordered" evidence="1">
    <location>
        <begin position="449"/>
        <end position="483"/>
    </location>
</feature>
<evidence type="ECO:0000313" key="3">
    <source>
        <dbReference type="Proteomes" id="UP001497516"/>
    </source>
</evidence>
<keyword evidence="3" id="KW-1185">Reference proteome</keyword>
<feature type="compositionally biased region" description="Low complexity" evidence="1">
    <location>
        <begin position="341"/>
        <end position="354"/>
    </location>
</feature>
<gene>
    <name evidence="2" type="ORF">LTRI10_LOCUS30875</name>
</gene>
<protein>
    <recommendedName>
        <fullName evidence="4">Aminotransferase-like plant mobile domain-containing protein</fullName>
    </recommendedName>
</protein>
<reference evidence="2 3" key="1">
    <citation type="submission" date="2024-04" db="EMBL/GenBank/DDBJ databases">
        <authorList>
            <person name="Fracassetti M."/>
        </authorList>
    </citation>
    <scope>NUCLEOTIDE SEQUENCE [LARGE SCALE GENOMIC DNA]</scope>
</reference>
<accession>A0AAV2EXD9</accession>
<sequence>MSLDHQFVQGLSLHPKYADQFRTVTRGKLERHHHLEWTVFEQLHCMQELTAAISHRDWRTLLAIDEPTYTELVWEFYTTFQYNSKAARDSSAVRFRLGGYPRELTIDGLASALGIQYHPSSRHVIEVPNPTDWNMDFFYSQIARFDYEFDYFDASQTYVRTLKPQWHILNLPITRSIVPNVTGSHKIPKRVLYAMFSMRDPDHMLHLGSFVATTFSRCHGKPNHLYCGPLITRLARHFNISFQGLTDSSAQGGSTPLSREVLHNALLLASDGTRTWVDGFSLPPDEDVDLDDDEEDADYSGEDDDDDDDDDDDGGAMDADEPEPPLSPPGDLRPRRRPARGESSSGPSAASGPPMDFFTEQFQQMGLQFQQLGLQNQQLMDHQVQFYQQYSAHQAEYQSRLTVIDDRLGRLETHMGVTGALIERERDRGCRLMEYSEHLLQACHPPEEHHWTTRWDHSPPPPPDDGDDDLMNQIDFTGLGGGA</sequence>
<evidence type="ECO:0008006" key="4">
    <source>
        <dbReference type="Google" id="ProtNLM"/>
    </source>
</evidence>
<feature type="region of interest" description="Disordered" evidence="1">
    <location>
        <begin position="278"/>
        <end position="356"/>
    </location>
</feature>
<dbReference type="AlphaFoldDB" id="A0AAV2EXD9"/>
<proteinExistence type="predicted"/>
<feature type="compositionally biased region" description="Acidic residues" evidence="1">
    <location>
        <begin position="284"/>
        <end position="323"/>
    </location>
</feature>
<dbReference type="EMBL" id="OZ034818">
    <property type="protein sequence ID" value="CAL1390065.1"/>
    <property type="molecule type" value="Genomic_DNA"/>
</dbReference>
<evidence type="ECO:0000313" key="2">
    <source>
        <dbReference type="EMBL" id="CAL1390065.1"/>
    </source>
</evidence>
<name>A0AAV2EXD9_9ROSI</name>
<organism evidence="2 3">
    <name type="scientific">Linum trigynum</name>
    <dbReference type="NCBI Taxonomy" id="586398"/>
    <lineage>
        <taxon>Eukaryota</taxon>
        <taxon>Viridiplantae</taxon>
        <taxon>Streptophyta</taxon>
        <taxon>Embryophyta</taxon>
        <taxon>Tracheophyta</taxon>
        <taxon>Spermatophyta</taxon>
        <taxon>Magnoliopsida</taxon>
        <taxon>eudicotyledons</taxon>
        <taxon>Gunneridae</taxon>
        <taxon>Pentapetalae</taxon>
        <taxon>rosids</taxon>
        <taxon>fabids</taxon>
        <taxon>Malpighiales</taxon>
        <taxon>Linaceae</taxon>
        <taxon>Linum</taxon>
    </lineage>
</organism>